<dbReference type="InterPro" id="IPR036188">
    <property type="entry name" value="FAD/NAD-bd_sf"/>
</dbReference>
<keyword evidence="2 6" id="KW-0503">Monooxygenase</keyword>
<evidence type="ECO:0000259" key="4">
    <source>
        <dbReference type="Pfam" id="PF01266"/>
    </source>
</evidence>
<evidence type="ECO:0000313" key="7">
    <source>
        <dbReference type="Proteomes" id="UP000472335"/>
    </source>
</evidence>
<dbReference type="InterPro" id="IPR006076">
    <property type="entry name" value="FAD-dep_OxRdtase"/>
</dbReference>
<gene>
    <name evidence="6" type="ORF">G5C60_11600</name>
</gene>
<keyword evidence="7" id="KW-1185">Reference proteome</keyword>
<evidence type="ECO:0000259" key="5">
    <source>
        <dbReference type="Pfam" id="PF01494"/>
    </source>
</evidence>
<dbReference type="Proteomes" id="UP000472335">
    <property type="component" value="Unassembled WGS sequence"/>
</dbReference>
<dbReference type="GO" id="GO:0004497">
    <property type="term" value="F:monooxygenase activity"/>
    <property type="evidence" value="ECO:0007669"/>
    <property type="project" value="UniProtKB-KW"/>
</dbReference>
<accession>A0A6G4V2N6</accession>
<feature type="domain" description="FAD dependent oxidoreductase" evidence="4">
    <location>
        <begin position="4"/>
        <end position="39"/>
    </location>
</feature>
<dbReference type="SUPFAM" id="SSF51905">
    <property type="entry name" value="FAD/NAD(P)-binding domain"/>
    <property type="match status" value="1"/>
</dbReference>
<feature type="compositionally biased region" description="Basic and acidic residues" evidence="3">
    <location>
        <begin position="461"/>
        <end position="473"/>
    </location>
</feature>
<proteinExistence type="predicted"/>
<dbReference type="Pfam" id="PF01266">
    <property type="entry name" value="DAO"/>
    <property type="match status" value="1"/>
</dbReference>
<dbReference type="AlphaFoldDB" id="A0A6G4V2N6"/>
<dbReference type="PRINTS" id="PR00420">
    <property type="entry name" value="RNGMNOXGNASE"/>
</dbReference>
<dbReference type="Gene3D" id="3.50.50.60">
    <property type="entry name" value="FAD/NAD(P)-binding domain"/>
    <property type="match status" value="1"/>
</dbReference>
<feature type="domain" description="FAD-binding" evidence="5">
    <location>
        <begin position="125"/>
        <end position="350"/>
    </location>
</feature>
<dbReference type="PANTHER" id="PTHR13789">
    <property type="entry name" value="MONOOXYGENASE"/>
    <property type="match status" value="1"/>
</dbReference>
<reference evidence="6 7" key="1">
    <citation type="submission" date="2020-02" db="EMBL/GenBank/DDBJ databases">
        <title>Whole-genome analyses of novel actinobacteria.</title>
        <authorList>
            <person name="Sahin N."/>
            <person name="Gencbay T."/>
        </authorList>
    </citation>
    <scope>NUCLEOTIDE SEQUENCE [LARGE SCALE GENOMIC DNA]</scope>
    <source>
        <strain evidence="6 7">HC44</strain>
    </source>
</reference>
<comment type="caution">
    <text evidence="6">The sequence shown here is derived from an EMBL/GenBank/DDBJ whole genome shotgun (WGS) entry which is preliminary data.</text>
</comment>
<dbReference type="Pfam" id="PF01494">
    <property type="entry name" value="FAD_binding_3"/>
    <property type="match status" value="1"/>
</dbReference>
<dbReference type="GO" id="GO:0071949">
    <property type="term" value="F:FAD binding"/>
    <property type="evidence" value="ECO:0007669"/>
    <property type="project" value="InterPro"/>
</dbReference>
<organism evidence="6 7">
    <name type="scientific">Streptomyces scabichelini</name>
    <dbReference type="NCBI Taxonomy" id="2711217"/>
    <lineage>
        <taxon>Bacteria</taxon>
        <taxon>Bacillati</taxon>
        <taxon>Actinomycetota</taxon>
        <taxon>Actinomycetes</taxon>
        <taxon>Kitasatosporales</taxon>
        <taxon>Streptomycetaceae</taxon>
        <taxon>Streptomyces</taxon>
    </lineage>
</organism>
<sequence>MVHVLVLGAGPTGLMTAMMLATDGHRVTVLDRDPSPPKGGPSEIWSDWKRPGVHQFSQGHLLMPGGFQLLAAELPTVVERLIDLGGSRYNIISGAWGVKEIGGPQPGDDRFDTVAARRPVLEAALLAEAMGTAGITVRRGSRVTGLLVGNPRSAGRPHVTGVLVQGGERVEADLVVDAAGRHSQVAAMLADIGAAPHEERVERGFRYYTRFFRSADGTLPPPRPWLVYHHESVSVISFPGDSGTWAVWMVTSGRDQELRGLGNEDAWQRAARLLFATEARWVEGEPITGVRAMGGMGSTYRRFVVDDLPVATGILTAGDAWATINPAFGTGMTMGFRHAALLRDTLRMVGTDDPVELAVRFDAATEEQLTPVWKRIAAWDRHRLAEIDAEIRGEGYTTDDPAWHQNLAVHTASRKDPDILRGLTDVGSLLATPEEALAKPHLMEKIADLGVGASRYPDPGPTRRELLAARAND</sequence>
<dbReference type="InterPro" id="IPR050493">
    <property type="entry name" value="FAD-dep_Monooxygenase_BioMet"/>
</dbReference>
<evidence type="ECO:0000256" key="1">
    <source>
        <dbReference type="ARBA" id="ARBA00023002"/>
    </source>
</evidence>
<dbReference type="EMBL" id="JAAKZY010000028">
    <property type="protein sequence ID" value="NGO08266.1"/>
    <property type="molecule type" value="Genomic_DNA"/>
</dbReference>
<protein>
    <submittedName>
        <fullName evidence="6">FAD-dependent monooxygenase</fullName>
    </submittedName>
</protein>
<evidence type="ECO:0000256" key="3">
    <source>
        <dbReference type="SAM" id="MobiDB-lite"/>
    </source>
</evidence>
<dbReference type="InterPro" id="IPR002938">
    <property type="entry name" value="FAD-bd"/>
</dbReference>
<dbReference type="PANTHER" id="PTHR13789:SF309">
    <property type="entry name" value="PUTATIVE (AFU_ORTHOLOGUE AFUA_6G14510)-RELATED"/>
    <property type="match status" value="1"/>
</dbReference>
<keyword evidence="1" id="KW-0560">Oxidoreductase</keyword>
<feature type="region of interest" description="Disordered" evidence="3">
    <location>
        <begin position="453"/>
        <end position="473"/>
    </location>
</feature>
<evidence type="ECO:0000313" key="6">
    <source>
        <dbReference type="EMBL" id="NGO08266.1"/>
    </source>
</evidence>
<evidence type="ECO:0000256" key="2">
    <source>
        <dbReference type="ARBA" id="ARBA00023033"/>
    </source>
</evidence>
<name>A0A6G4V2N6_9ACTN</name>
<dbReference type="RefSeq" id="WP_165257937.1">
    <property type="nucleotide sequence ID" value="NZ_JAAKZY010000028.1"/>
</dbReference>